<feature type="chain" id="PRO_5004023956" description="Protein CPL1-like domain-containing protein" evidence="2">
    <location>
        <begin position="20"/>
        <end position="219"/>
    </location>
</feature>
<protein>
    <recommendedName>
        <fullName evidence="3">Protein CPL1-like domain-containing protein</fullName>
    </recommendedName>
</protein>
<sequence>MTLITRILLVAAALPFVLATGDSCGDNNFLYEEKSCCVPYGGNPSPPPPPKGSSCPQSGWDWHDEKQCCVPHQPPAANQPPPQCSEGWEWNQSQSKCCQGDNGNPSTPPANPPKPSGKPGGSNNHYKKRAMKSRATALCPNSLDACPIAGANGLTGDYECIDTDAELESCGGCASTGAGQDCTAIEGVWNVGCNHGVCAVYTCMAGYKRASDGKSCIKL</sequence>
<proteinExistence type="predicted"/>
<evidence type="ECO:0000256" key="1">
    <source>
        <dbReference type="SAM" id="MobiDB-lite"/>
    </source>
</evidence>
<dbReference type="Pfam" id="PF21671">
    <property type="entry name" value="CPL1-like"/>
    <property type="match status" value="1"/>
</dbReference>
<dbReference type="PANTHER" id="PTHR35192:SF2">
    <property type="entry name" value="APPLE DOMAIN-CONTAINING PROTEIN"/>
    <property type="match status" value="1"/>
</dbReference>
<feature type="region of interest" description="Disordered" evidence="1">
    <location>
        <begin position="95"/>
        <end position="126"/>
    </location>
</feature>
<evidence type="ECO:0000313" key="5">
    <source>
        <dbReference type="Proteomes" id="UP000016930"/>
    </source>
</evidence>
<reference evidence="4 5" key="1">
    <citation type="journal article" date="2012" name="Proc. Natl. Acad. Sci. U.S.A.">
        <title>Comparative genomics of Ceriporiopsis subvermispora and Phanerochaete chrysosporium provide insight into selective ligninolysis.</title>
        <authorList>
            <person name="Fernandez-Fueyo E."/>
            <person name="Ruiz-Duenas F.J."/>
            <person name="Ferreira P."/>
            <person name="Floudas D."/>
            <person name="Hibbett D.S."/>
            <person name="Canessa P."/>
            <person name="Larrondo L.F."/>
            <person name="James T.Y."/>
            <person name="Seelenfreund D."/>
            <person name="Lobos S."/>
            <person name="Polanco R."/>
            <person name="Tello M."/>
            <person name="Honda Y."/>
            <person name="Watanabe T."/>
            <person name="Watanabe T."/>
            <person name="Ryu J.S."/>
            <person name="Kubicek C.P."/>
            <person name="Schmoll M."/>
            <person name="Gaskell J."/>
            <person name="Hammel K.E."/>
            <person name="St John F.J."/>
            <person name="Vanden Wymelenberg A."/>
            <person name="Sabat G."/>
            <person name="Splinter BonDurant S."/>
            <person name="Syed K."/>
            <person name="Yadav J.S."/>
            <person name="Doddapaneni H."/>
            <person name="Subramanian V."/>
            <person name="Lavin J.L."/>
            <person name="Oguiza J.A."/>
            <person name="Perez G."/>
            <person name="Pisabarro A.G."/>
            <person name="Ramirez L."/>
            <person name="Santoyo F."/>
            <person name="Master E."/>
            <person name="Coutinho P.M."/>
            <person name="Henrissat B."/>
            <person name="Lombard V."/>
            <person name="Magnuson J.K."/>
            <person name="Kuees U."/>
            <person name="Hori C."/>
            <person name="Igarashi K."/>
            <person name="Samejima M."/>
            <person name="Held B.W."/>
            <person name="Barry K.W."/>
            <person name="LaButti K.M."/>
            <person name="Lapidus A."/>
            <person name="Lindquist E.A."/>
            <person name="Lucas S.M."/>
            <person name="Riley R."/>
            <person name="Salamov A.A."/>
            <person name="Hoffmeister D."/>
            <person name="Schwenk D."/>
            <person name="Hadar Y."/>
            <person name="Yarden O."/>
            <person name="de Vries R.P."/>
            <person name="Wiebenga A."/>
            <person name="Stenlid J."/>
            <person name="Eastwood D."/>
            <person name="Grigoriev I.V."/>
            <person name="Berka R.M."/>
            <person name="Blanchette R.A."/>
            <person name="Kersten P."/>
            <person name="Martinez A.T."/>
            <person name="Vicuna R."/>
            <person name="Cullen D."/>
        </authorList>
    </citation>
    <scope>NUCLEOTIDE SEQUENCE [LARGE SCALE GENOMIC DNA]</scope>
    <source>
        <strain evidence="4 5">B</strain>
    </source>
</reference>
<evidence type="ECO:0000313" key="4">
    <source>
        <dbReference type="EMBL" id="EMD42045.1"/>
    </source>
</evidence>
<evidence type="ECO:0000259" key="3">
    <source>
        <dbReference type="Pfam" id="PF21671"/>
    </source>
</evidence>
<dbReference type="AlphaFoldDB" id="M2RC62"/>
<accession>M2RC62</accession>
<dbReference type="InterPro" id="IPR048661">
    <property type="entry name" value="CPL1-like"/>
</dbReference>
<dbReference type="HOGENOM" id="CLU_053902_0_0_1"/>
<keyword evidence="5" id="KW-1185">Reference proteome</keyword>
<dbReference type="EMBL" id="KB445791">
    <property type="protein sequence ID" value="EMD42045.1"/>
    <property type="molecule type" value="Genomic_DNA"/>
</dbReference>
<name>M2RC62_CERS8</name>
<keyword evidence="2" id="KW-0732">Signal</keyword>
<feature type="domain" description="Protein CPL1-like" evidence="3">
    <location>
        <begin position="158"/>
        <end position="217"/>
    </location>
</feature>
<dbReference type="InterPro" id="IPR038955">
    <property type="entry name" value="PriA/CPL1_fungi"/>
</dbReference>
<dbReference type="OrthoDB" id="439917at2759"/>
<gene>
    <name evidence="4" type="ORF">CERSUDRAFT_79655</name>
</gene>
<evidence type="ECO:0000256" key="2">
    <source>
        <dbReference type="SAM" id="SignalP"/>
    </source>
</evidence>
<dbReference type="PANTHER" id="PTHR35192">
    <property type="entry name" value="PROTEIN, PUTATIVE-RELATED"/>
    <property type="match status" value="1"/>
</dbReference>
<feature type="compositionally biased region" description="Pro residues" evidence="1">
    <location>
        <begin position="106"/>
        <end position="116"/>
    </location>
</feature>
<feature type="signal peptide" evidence="2">
    <location>
        <begin position="1"/>
        <end position="19"/>
    </location>
</feature>
<dbReference type="STRING" id="914234.M2RC62"/>
<organism evidence="4 5">
    <name type="scientific">Ceriporiopsis subvermispora (strain B)</name>
    <name type="common">White-rot fungus</name>
    <name type="synonym">Gelatoporia subvermispora</name>
    <dbReference type="NCBI Taxonomy" id="914234"/>
    <lineage>
        <taxon>Eukaryota</taxon>
        <taxon>Fungi</taxon>
        <taxon>Dikarya</taxon>
        <taxon>Basidiomycota</taxon>
        <taxon>Agaricomycotina</taxon>
        <taxon>Agaricomycetes</taxon>
        <taxon>Polyporales</taxon>
        <taxon>Gelatoporiaceae</taxon>
        <taxon>Gelatoporia</taxon>
    </lineage>
</organism>
<dbReference type="Proteomes" id="UP000016930">
    <property type="component" value="Unassembled WGS sequence"/>
</dbReference>